<reference evidence="3" key="1">
    <citation type="submission" date="2019-12" db="EMBL/GenBank/DDBJ databases">
        <title>An insight into the sialome of adult female Ixodes ricinus ticks feeding for 6 days.</title>
        <authorList>
            <person name="Perner J."/>
            <person name="Ribeiro J.M.C."/>
        </authorList>
    </citation>
    <scope>NUCLEOTIDE SEQUENCE</scope>
    <source>
        <strain evidence="3">Semi-engorged</strain>
        <tissue evidence="3">Salivary glands</tissue>
    </source>
</reference>
<dbReference type="AlphaFoldDB" id="A0A6B0UQI9"/>
<protein>
    <submittedName>
        <fullName evidence="3">Putative secreted protein</fullName>
    </submittedName>
</protein>
<proteinExistence type="predicted"/>
<evidence type="ECO:0000256" key="1">
    <source>
        <dbReference type="SAM" id="MobiDB-lite"/>
    </source>
</evidence>
<feature type="compositionally biased region" description="Basic and acidic residues" evidence="1">
    <location>
        <begin position="71"/>
        <end position="83"/>
    </location>
</feature>
<feature type="chain" id="PRO_5025336926" evidence="2">
    <location>
        <begin position="30"/>
        <end position="124"/>
    </location>
</feature>
<evidence type="ECO:0000313" key="3">
    <source>
        <dbReference type="EMBL" id="MXU91628.1"/>
    </source>
</evidence>
<organism evidence="3">
    <name type="scientific">Ixodes ricinus</name>
    <name type="common">Common tick</name>
    <name type="synonym">Acarus ricinus</name>
    <dbReference type="NCBI Taxonomy" id="34613"/>
    <lineage>
        <taxon>Eukaryota</taxon>
        <taxon>Metazoa</taxon>
        <taxon>Ecdysozoa</taxon>
        <taxon>Arthropoda</taxon>
        <taxon>Chelicerata</taxon>
        <taxon>Arachnida</taxon>
        <taxon>Acari</taxon>
        <taxon>Parasitiformes</taxon>
        <taxon>Ixodida</taxon>
        <taxon>Ixodoidea</taxon>
        <taxon>Ixodidae</taxon>
        <taxon>Ixodinae</taxon>
        <taxon>Ixodes</taxon>
    </lineage>
</organism>
<sequence>MSNSSPRSFSSLLLLSSMSFLTLVPYCRCSSTKVYLVDAVVARGDATGGGAPSLPAAKSSFQRSKGLKRAVRPEVSRTHRQLSDRLAGSWPPTSSGVVLPHLASRSASATSLSWRCSSATMSFM</sequence>
<dbReference type="EMBL" id="GIFC01009545">
    <property type="protein sequence ID" value="MXU91628.1"/>
    <property type="molecule type" value="Transcribed_RNA"/>
</dbReference>
<feature type="signal peptide" evidence="2">
    <location>
        <begin position="1"/>
        <end position="29"/>
    </location>
</feature>
<name>A0A6B0UQI9_IXORI</name>
<keyword evidence="2" id="KW-0732">Signal</keyword>
<evidence type="ECO:0000256" key="2">
    <source>
        <dbReference type="SAM" id="SignalP"/>
    </source>
</evidence>
<accession>A0A6B0UQI9</accession>
<feature type="region of interest" description="Disordered" evidence="1">
    <location>
        <begin position="67"/>
        <end position="89"/>
    </location>
</feature>